<dbReference type="PANTHER" id="PTHR42776">
    <property type="entry name" value="SERINE PEPTIDASE S9 FAMILY MEMBER"/>
    <property type="match status" value="1"/>
</dbReference>
<dbReference type="Gene3D" id="2.120.10.30">
    <property type="entry name" value="TolB, C-terminal domain"/>
    <property type="match status" value="1"/>
</dbReference>
<dbReference type="Gene3D" id="3.40.50.1820">
    <property type="entry name" value="alpha/beta hydrolase"/>
    <property type="match status" value="1"/>
</dbReference>
<feature type="domain" description="Peptidase S9 prolyl oligopeptidase catalytic" evidence="2">
    <location>
        <begin position="466"/>
        <end position="661"/>
    </location>
</feature>
<dbReference type="SUPFAM" id="SSF82171">
    <property type="entry name" value="DPP6 N-terminal domain-like"/>
    <property type="match status" value="1"/>
</dbReference>
<name>A0A5P2D5A9_STRVZ</name>
<dbReference type="EMBL" id="CP029190">
    <property type="protein sequence ID" value="QES48329.1"/>
    <property type="molecule type" value="Genomic_DNA"/>
</dbReference>
<organism evidence="3 4">
    <name type="scientific">Streptomyces venezuelae</name>
    <dbReference type="NCBI Taxonomy" id="54571"/>
    <lineage>
        <taxon>Bacteria</taxon>
        <taxon>Bacillati</taxon>
        <taxon>Actinomycetota</taxon>
        <taxon>Actinomycetes</taxon>
        <taxon>Kitasatosporales</taxon>
        <taxon>Streptomycetaceae</taxon>
        <taxon>Streptomyces</taxon>
    </lineage>
</organism>
<dbReference type="GO" id="GO:0004252">
    <property type="term" value="F:serine-type endopeptidase activity"/>
    <property type="evidence" value="ECO:0007669"/>
    <property type="project" value="TreeGrafter"/>
</dbReference>
<keyword evidence="1" id="KW-0378">Hydrolase</keyword>
<sequence length="682" mass="73938">MPGPTTEGSAGTALFELLRTQQRLTRAHRLGSRLLVESQIERENRPDLVPFVLGYSPDHGDGPTLLHAHAGASSVTVLGDEDYLFLSDRRPPAENSLGSVGGRSLWRHREGREPQALLGTARDVVCYAAAGRTAVAAVWVHAKADSFAADRALREQEAREGLTAVTVEGDLWPRSSQQFGTEVLKLVVLSLAENAGDAGEAGDTAEPVLLELPLDRDTRLSGQVALTPDGRRCAAGLVRFLPGGHRRYGLLLFSPGFSPDLPDEARQVWAEDDLSDAVASPDGAWFACTAERIAVPGMAPRQEAALVSSDGLDVRKVAQAHRDWLQPRCWQDSTTLLCTGEEDGRRHLWRIAVDTDVITRLDAGGSVLSVTARGSEALVVRSSIGSPPSVVALSLATPEATRTEVFAPAAAAIPRGRMERLTYEAPDGARWSSWLCLPEDFDGDAGGGLPVLVWCHGGPMLSWTDWSWRWNPWPFVADGYAVLMPDPPLSVGYGQDAIERGWGKWTSEVAAVAAEQIGDALLDPRLDAERVAVMGASFGGFLSLALGTLLPEPRLIVSHCGWADFPAVARACDLHWHWLREYGPVDASPAYRSESLSLEAISPRTKVLLSHGCEDSHVPVGESRAVYRALDTLGVDVELMLVPDERHSILRPANAAAWHRWVAQACRERLGKRSARKEFSVR</sequence>
<dbReference type="InterPro" id="IPR011042">
    <property type="entry name" value="6-blade_b-propeller_TolB-like"/>
</dbReference>
<dbReference type="InterPro" id="IPR029058">
    <property type="entry name" value="AB_hydrolase_fold"/>
</dbReference>
<dbReference type="GO" id="GO:0006508">
    <property type="term" value="P:proteolysis"/>
    <property type="evidence" value="ECO:0007669"/>
    <property type="project" value="InterPro"/>
</dbReference>
<gene>
    <name evidence="3" type="ORF">DEJ50_11365</name>
</gene>
<dbReference type="AlphaFoldDB" id="A0A5P2D5A9"/>
<dbReference type="Proteomes" id="UP000325211">
    <property type="component" value="Chromosome"/>
</dbReference>
<reference evidence="3 4" key="1">
    <citation type="submission" date="2018-05" db="EMBL/GenBank/DDBJ databases">
        <title>Streptomyces venezuelae.</title>
        <authorList>
            <person name="Kim W."/>
            <person name="Lee N."/>
            <person name="Cho B.-K."/>
        </authorList>
    </citation>
    <scope>NUCLEOTIDE SEQUENCE [LARGE SCALE GENOMIC DNA]</scope>
    <source>
        <strain evidence="3 4">ATCC 21782</strain>
    </source>
</reference>
<dbReference type="SUPFAM" id="SSF53474">
    <property type="entry name" value="alpha/beta-Hydrolases"/>
    <property type="match status" value="1"/>
</dbReference>
<dbReference type="RefSeq" id="WP_150207532.1">
    <property type="nucleotide sequence ID" value="NZ_CP029190.1"/>
</dbReference>
<protein>
    <recommendedName>
        <fullName evidence="2">Peptidase S9 prolyl oligopeptidase catalytic domain-containing protein</fullName>
    </recommendedName>
</protein>
<dbReference type="OrthoDB" id="262125at2"/>
<dbReference type="Pfam" id="PF00326">
    <property type="entry name" value="Peptidase_S9"/>
    <property type="match status" value="1"/>
</dbReference>
<evidence type="ECO:0000259" key="2">
    <source>
        <dbReference type="Pfam" id="PF00326"/>
    </source>
</evidence>
<dbReference type="InterPro" id="IPR001375">
    <property type="entry name" value="Peptidase_S9_cat"/>
</dbReference>
<evidence type="ECO:0000313" key="3">
    <source>
        <dbReference type="EMBL" id="QES48329.1"/>
    </source>
</evidence>
<proteinExistence type="predicted"/>
<evidence type="ECO:0000313" key="4">
    <source>
        <dbReference type="Proteomes" id="UP000325211"/>
    </source>
</evidence>
<dbReference type="PANTHER" id="PTHR42776:SF4">
    <property type="entry name" value="ACYLAMINO-ACID-RELEASING ENZYME"/>
    <property type="match status" value="1"/>
</dbReference>
<accession>A0A5P2D5A9</accession>
<evidence type="ECO:0000256" key="1">
    <source>
        <dbReference type="ARBA" id="ARBA00022801"/>
    </source>
</evidence>